<dbReference type="Pfam" id="PF25917">
    <property type="entry name" value="BSH_RND"/>
    <property type="match status" value="1"/>
</dbReference>
<protein>
    <submittedName>
        <fullName evidence="5">Toluene efflux pump periplasmic linker protein TtgA</fullName>
    </submittedName>
</protein>
<evidence type="ECO:0000259" key="4">
    <source>
        <dbReference type="Pfam" id="PF25917"/>
    </source>
</evidence>
<dbReference type="PANTHER" id="PTHR30367">
    <property type="entry name" value="P-HYDROXYBENZOIC ACID EFFLUX PUMP SUBUNIT AAEA-RELATED"/>
    <property type="match status" value="1"/>
</dbReference>
<dbReference type="Gene3D" id="1.10.287.470">
    <property type="entry name" value="Helix hairpin bin"/>
    <property type="match status" value="1"/>
</dbReference>
<organism evidence="5 6">
    <name type="scientific">Stieleria magnilauensis</name>
    <dbReference type="NCBI Taxonomy" id="2527963"/>
    <lineage>
        <taxon>Bacteria</taxon>
        <taxon>Pseudomonadati</taxon>
        <taxon>Planctomycetota</taxon>
        <taxon>Planctomycetia</taxon>
        <taxon>Pirellulales</taxon>
        <taxon>Pirellulaceae</taxon>
        <taxon>Stieleria</taxon>
    </lineage>
</organism>
<accession>A0ABX5XHS4</accession>
<name>A0ABX5XHS4_9BACT</name>
<dbReference type="Proteomes" id="UP000318081">
    <property type="component" value="Chromosome"/>
</dbReference>
<dbReference type="InterPro" id="IPR050393">
    <property type="entry name" value="MFP_Efflux_Pump"/>
</dbReference>
<feature type="domain" description="Multidrug resistance protein MdtA-like barrel-sandwich hybrid" evidence="4">
    <location>
        <begin position="138"/>
        <end position="319"/>
    </location>
</feature>
<sequence>MGHLPMPLTTDSEYADDTGVSARKGGEERGPHAAARVGDQSGYDVINSAASPHEFSRPKRWDLFLLYNVAIPILLILAGVLIVRTLGVAEAKPVPPPDTSPTAVLRSLPATRVERVRSLAETGQQLELVIDGTVVPFREARVASEVAGTVIEKSANCEAGSIVTLGENLMRIDPQDYELEVEQLKNQRDREYRAISENDQEIANTQRSIEIARQDVKLQQKEVDRQTALKTFASPAEVDKAKSALLQASQQLVTLENQLDLLRSRRLRLEAAEQLAATQLRAAEINLKRCTIVAPISGVIVSEQADVNSFVNRGTTLVTIEDTEKVEVAASMRMDQLHWVLDQKRGLDQKQTSQTAGYDLPATEAIIEYEVAGRQGTVHRWNGTLVSYDGIGIDPNTRTVPVRLLVDDPTHYIDEKGREQVADRTNALLRGMFVRVRLQLRPQSELVVIPAKALRPGNRVWKFKADESVLTAQIAAAKKAAQSVPPTVAAKSTTDVDAPASDEASDDPQEQPFDPAAWKAGLVQYSQTVYPVDSLRLRDARVLDPNLAPSLQSPDRVWVCEADSSDLAVGDYVVVSPLDSIPPEGLPARAEIQE</sequence>
<evidence type="ECO:0000313" key="5">
    <source>
        <dbReference type="EMBL" id="QDV81424.1"/>
    </source>
</evidence>
<keyword evidence="1" id="KW-0175">Coiled coil</keyword>
<keyword evidence="3" id="KW-1133">Transmembrane helix</keyword>
<keyword evidence="3" id="KW-0472">Membrane</keyword>
<dbReference type="Gene3D" id="2.40.30.170">
    <property type="match status" value="1"/>
</dbReference>
<feature type="region of interest" description="Disordered" evidence="2">
    <location>
        <begin position="1"/>
        <end position="36"/>
    </location>
</feature>
<keyword evidence="6" id="KW-1185">Reference proteome</keyword>
<evidence type="ECO:0000256" key="1">
    <source>
        <dbReference type="SAM" id="Coils"/>
    </source>
</evidence>
<feature type="coiled-coil region" evidence="1">
    <location>
        <begin position="181"/>
        <end position="272"/>
    </location>
</feature>
<reference evidence="5 6" key="1">
    <citation type="submission" date="2019-02" db="EMBL/GenBank/DDBJ databases">
        <title>Deep-cultivation of Planctomycetes and their phenomic and genomic characterization uncovers novel biology.</title>
        <authorList>
            <person name="Wiegand S."/>
            <person name="Jogler M."/>
            <person name="Boedeker C."/>
            <person name="Pinto D."/>
            <person name="Vollmers J."/>
            <person name="Rivas-Marin E."/>
            <person name="Kohn T."/>
            <person name="Peeters S.H."/>
            <person name="Heuer A."/>
            <person name="Rast P."/>
            <person name="Oberbeckmann S."/>
            <person name="Bunk B."/>
            <person name="Jeske O."/>
            <person name="Meyerdierks A."/>
            <person name="Storesund J.E."/>
            <person name="Kallscheuer N."/>
            <person name="Luecker S."/>
            <person name="Lage O.M."/>
            <person name="Pohl T."/>
            <person name="Merkel B.J."/>
            <person name="Hornburger P."/>
            <person name="Mueller R.-W."/>
            <person name="Bruemmer F."/>
            <person name="Labrenz M."/>
            <person name="Spormann A.M."/>
            <person name="Op den Camp H."/>
            <person name="Overmann J."/>
            <person name="Amann R."/>
            <person name="Jetten M.S.M."/>
            <person name="Mascher T."/>
            <person name="Medema M.H."/>
            <person name="Devos D.P."/>
            <person name="Kaster A.-K."/>
            <person name="Ovreas L."/>
            <person name="Rohde M."/>
            <person name="Galperin M.Y."/>
            <person name="Jogler C."/>
        </authorList>
    </citation>
    <scope>NUCLEOTIDE SEQUENCE [LARGE SCALE GENOMIC DNA]</scope>
    <source>
        <strain evidence="5 6">TBK1r</strain>
    </source>
</reference>
<gene>
    <name evidence="5" type="primary">ttgA</name>
    <name evidence="5" type="ORF">TBK1r_03400</name>
</gene>
<dbReference type="InterPro" id="IPR058625">
    <property type="entry name" value="MdtA-like_BSH"/>
</dbReference>
<evidence type="ECO:0000256" key="2">
    <source>
        <dbReference type="SAM" id="MobiDB-lite"/>
    </source>
</evidence>
<feature type="region of interest" description="Disordered" evidence="2">
    <location>
        <begin position="483"/>
        <end position="514"/>
    </location>
</feature>
<keyword evidence="3" id="KW-0812">Transmembrane</keyword>
<dbReference type="SUPFAM" id="SSF111369">
    <property type="entry name" value="HlyD-like secretion proteins"/>
    <property type="match status" value="2"/>
</dbReference>
<evidence type="ECO:0000256" key="3">
    <source>
        <dbReference type="SAM" id="Phobius"/>
    </source>
</evidence>
<evidence type="ECO:0000313" key="6">
    <source>
        <dbReference type="Proteomes" id="UP000318081"/>
    </source>
</evidence>
<dbReference type="PANTHER" id="PTHR30367:SF1">
    <property type="entry name" value="MULTIDRUG RESISTANCE PROTEIN MDTN"/>
    <property type="match status" value="1"/>
</dbReference>
<dbReference type="Gene3D" id="2.40.50.100">
    <property type="match status" value="1"/>
</dbReference>
<dbReference type="EMBL" id="CP036432">
    <property type="protein sequence ID" value="QDV81424.1"/>
    <property type="molecule type" value="Genomic_DNA"/>
</dbReference>
<proteinExistence type="predicted"/>
<feature type="transmembrane region" description="Helical" evidence="3">
    <location>
        <begin position="63"/>
        <end position="83"/>
    </location>
</feature>